<keyword evidence="7" id="KW-0460">Magnesium</keyword>
<feature type="binding site" evidence="7">
    <location>
        <position position="116"/>
    </location>
    <ligand>
        <name>(6S)-5-formyl-5,6,7,8-tetrahydrofolate</name>
        <dbReference type="ChEBI" id="CHEBI:57457"/>
    </ligand>
</feature>
<dbReference type="InterPro" id="IPR027368">
    <property type="entry name" value="MnmE_dom2"/>
</dbReference>
<feature type="binding site" evidence="7">
    <location>
        <position position="21"/>
    </location>
    <ligand>
        <name>(6S)-5-formyl-5,6,7,8-tetrahydrofolate</name>
        <dbReference type="ChEBI" id="CHEBI:57457"/>
    </ligand>
</feature>
<dbReference type="Gene3D" id="1.20.120.430">
    <property type="entry name" value="tRNA modification GTPase MnmE domain 2"/>
    <property type="match status" value="1"/>
</dbReference>
<feature type="binding site" evidence="7">
    <location>
        <begin position="222"/>
        <end position="227"/>
    </location>
    <ligand>
        <name>GTP</name>
        <dbReference type="ChEBI" id="CHEBI:37565"/>
    </ligand>
</feature>
<dbReference type="InterPro" id="IPR005225">
    <property type="entry name" value="Small_GTP-bd"/>
</dbReference>
<dbReference type="InterPro" id="IPR031168">
    <property type="entry name" value="G_TrmE"/>
</dbReference>
<comment type="function">
    <text evidence="7">Exhibits a very high intrinsic GTPase hydrolysis rate. Involved in the addition of a carboxymethylaminomethyl (cmnm) group at the wobble position (U34) of certain tRNAs, forming tRNA-cmnm(5)s(2)U34.</text>
</comment>
<dbReference type="GO" id="GO:0005737">
    <property type="term" value="C:cytoplasm"/>
    <property type="evidence" value="ECO:0007669"/>
    <property type="project" value="UniProtKB-SubCell"/>
</dbReference>
<feature type="binding site" evidence="7">
    <location>
        <position position="442"/>
    </location>
    <ligand>
        <name>(6S)-5-formyl-5,6,7,8-tetrahydrofolate</name>
        <dbReference type="ChEBI" id="CHEBI:57457"/>
    </ligand>
</feature>
<keyword evidence="4 7" id="KW-0378">Hydrolase</keyword>
<dbReference type="HAMAP" id="MF_00379">
    <property type="entry name" value="GTPase_MnmE"/>
    <property type="match status" value="1"/>
</dbReference>
<evidence type="ECO:0000256" key="7">
    <source>
        <dbReference type="HAMAP-Rule" id="MF_00379"/>
    </source>
</evidence>
<dbReference type="Gene3D" id="3.40.50.300">
    <property type="entry name" value="P-loop containing nucleotide triphosphate hydrolases"/>
    <property type="match status" value="1"/>
</dbReference>
<dbReference type="GO" id="GO:0046872">
    <property type="term" value="F:metal ion binding"/>
    <property type="evidence" value="ECO:0007669"/>
    <property type="project" value="UniProtKB-KW"/>
</dbReference>
<feature type="binding site" evidence="7">
    <location>
        <begin position="266"/>
        <end position="269"/>
    </location>
    <ligand>
        <name>GTP</name>
        <dbReference type="ChEBI" id="CHEBI:37565"/>
    </ligand>
</feature>
<dbReference type="STRING" id="260084.SAMN02927928_3098"/>
<dbReference type="FunFam" id="3.30.1360.120:FF:000007">
    <property type="entry name" value="tRNA modification GTPase GTPBP3, mitochondrial"/>
    <property type="match status" value="1"/>
</dbReference>
<keyword evidence="7" id="KW-0963">Cytoplasm</keyword>
<evidence type="ECO:0000256" key="2">
    <source>
        <dbReference type="ARBA" id="ARBA00022694"/>
    </source>
</evidence>
<reference evidence="11" key="1">
    <citation type="submission" date="2016-10" db="EMBL/GenBank/DDBJ databases">
        <authorList>
            <person name="Varghese N."/>
            <person name="Submissions S."/>
        </authorList>
    </citation>
    <scope>NUCLEOTIDE SEQUENCE [LARGE SCALE GENOMIC DNA]</scope>
    <source>
        <strain evidence="11">CGMCC 1.3431</strain>
    </source>
</reference>
<sequence>MKHTIFALASAQGRAGVSIIRLSGDKALWAVQQFTVKTLTPRMATYTPLTWQGEVIDEAVVLWFKAPHSFTGEDCVELHVHGSKAILDRLYLILTELGLQLAAPGEFSRRALAHGKLDLTQAEAIADLVDAESDAQRLQALTQLGGGLRQQYETWRSDLIDILARLEVYIDFPDEDLPVELTDSILGRIRTLEARLTTAIADSRRGRQIREGYRIVILGEPNAGKSSLFNALLKAEAAIVTPIAGTTRDIIEAQLRIGPYSVLLYDTAGLRETEEVVEAEGIRRARAKADEADLRIWVIDSTAPALPEDFRDADLMVFNKIDEAYTPEREAVAALRVSRETSVFAVSVALGEGVTELVTTIEQIVGEQLSAQTFPAATRLRHIERLTEARDQLTMASRSNLAVPELAAENVRSATNSFEQLFGRYDVEGVLDVIFSSFCIGK</sequence>
<dbReference type="EC" id="3.6.-.-" evidence="7"/>
<dbReference type="CDD" id="cd14858">
    <property type="entry name" value="TrmE_N"/>
    <property type="match status" value="1"/>
</dbReference>
<feature type="binding site" evidence="7">
    <location>
        <position position="246"/>
    </location>
    <ligand>
        <name>K(+)</name>
        <dbReference type="ChEBI" id="CHEBI:29103"/>
    </ligand>
</feature>
<evidence type="ECO:0000313" key="10">
    <source>
        <dbReference type="EMBL" id="SCW74927.1"/>
    </source>
</evidence>
<keyword evidence="7" id="KW-0479">Metal-binding</keyword>
<comment type="cofactor">
    <cofactor evidence="7">
        <name>K(+)</name>
        <dbReference type="ChEBI" id="CHEBI:29103"/>
    </cofactor>
    <text evidence="7">Binds 1 potassium ion per subunit.</text>
</comment>
<feature type="binding site" evidence="7">
    <location>
        <position position="77"/>
    </location>
    <ligand>
        <name>(6S)-5-formyl-5,6,7,8-tetrahydrofolate</name>
        <dbReference type="ChEBI" id="CHEBI:57457"/>
    </ligand>
</feature>
<dbReference type="NCBIfam" id="TIGR00450">
    <property type="entry name" value="mnmE_trmE_thdF"/>
    <property type="match status" value="1"/>
</dbReference>
<dbReference type="GO" id="GO:0030488">
    <property type="term" value="P:tRNA methylation"/>
    <property type="evidence" value="ECO:0007669"/>
    <property type="project" value="TreeGrafter"/>
</dbReference>
<dbReference type="GO" id="GO:0002098">
    <property type="term" value="P:tRNA wobble uridine modification"/>
    <property type="evidence" value="ECO:0007669"/>
    <property type="project" value="TreeGrafter"/>
</dbReference>
<dbReference type="SUPFAM" id="SSF52540">
    <property type="entry name" value="P-loop containing nucleoside triphosphate hydrolases"/>
    <property type="match status" value="1"/>
</dbReference>
<dbReference type="EMBL" id="FMTS01000006">
    <property type="protein sequence ID" value="SCW74927.1"/>
    <property type="molecule type" value="Genomic_DNA"/>
</dbReference>
<dbReference type="Pfam" id="PF01926">
    <property type="entry name" value="MMR_HSR1"/>
    <property type="match status" value="1"/>
</dbReference>
<comment type="similarity">
    <text evidence="1 7 8">Belongs to the TRAFAC class TrmE-Era-EngA-EngB-Septin-like GTPase superfamily. TrmE GTPase family.</text>
</comment>
<protein>
    <recommendedName>
        <fullName evidence="7">tRNA modification GTPase MnmE</fullName>
        <ecNumber evidence="7">3.6.-.-</ecNumber>
    </recommendedName>
</protein>
<accession>A0A1G4T160</accession>
<feature type="binding site" evidence="7">
    <location>
        <position position="243"/>
    </location>
    <ligand>
        <name>K(+)</name>
        <dbReference type="ChEBI" id="CHEBI:29103"/>
    </ligand>
</feature>
<evidence type="ECO:0000313" key="11">
    <source>
        <dbReference type="Proteomes" id="UP000199150"/>
    </source>
</evidence>
<evidence type="ECO:0000256" key="8">
    <source>
        <dbReference type="RuleBase" id="RU003313"/>
    </source>
</evidence>
<evidence type="ECO:0000256" key="1">
    <source>
        <dbReference type="ARBA" id="ARBA00011043"/>
    </source>
</evidence>
<feature type="binding site" evidence="7">
    <location>
        <position position="241"/>
    </location>
    <ligand>
        <name>K(+)</name>
        <dbReference type="ChEBI" id="CHEBI:29103"/>
    </ligand>
</feature>
<keyword evidence="11" id="KW-1185">Reference proteome</keyword>
<evidence type="ECO:0000256" key="5">
    <source>
        <dbReference type="ARBA" id="ARBA00022958"/>
    </source>
</evidence>
<feature type="binding site" evidence="7">
    <location>
        <begin position="241"/>
        <end position="247"/>
    </location>
    <ligand>
        <name>GTP</name>
        <dbReference type="ChEBI" id="CHEBI:37565"/>
    </ligand>
</feature>
<feature type="binding site" evidence="7">
    <location>
        <position position="226"/>
    </location>
    <ligand>
        <name>Mg(2+)</name>
        <dbReference type="ChEBI" id="CHEBI:18420"/>
    </ligand>
</feature>
<gene>
    <name evidence="7" type="primary">mnmE</name>
    <name evidence="7" type="synonym">trmE</name>
    <name evidence="10" type="ORF">SAMN02927928_3098</name>
</gene>
<dbReference type="CDD" id="cd04164">
    <property type="entry name" value="trmE"/>
    <property type="match status" value="1"/>
</dbReference>
<keyword evidence="5 7" id="KW-0630">Potassium</keyword>
<evidence type="ECO:0000259" key="9">
    <source>
        <dbReference type="PROSITE" id="PS51709"/>
    </source>
</evidence>
<dbReference type="GO" id="GO:0003924">
    <property type="term" value="F:GTPase activity"/>
    <property type="evidence" value="ECO:0007669"/>
    <property type="project" value="UniProtKB-UniRule"/>
</dbReference>
<dbReference type="GO" id="GO:0005525">
    <property type="term" value="F:GTP binding"/>
    <property type="evidence" value="ECO:0007669"/>
    <property type="project" value="UniProtKB-UniRule"/>
</dbReference>
<dbReference type="InterPro" id="IPR027266">
    <property type="entry name" value="TrmE/GcvT-like"/>
</dbReference>
<dbReference type="InterPro" id="IPR004520">
    <property type="entry name" value="GTPase_MnmE"/>
</dbReference>
<dbReference type="Pfam" id="PF10396">
    <property type="entry name" value="TrmE_N"/>
    <property type="match status" value="1"/>
</dbReference>
<feature type="binding site" evidence="7">
    <location>
        <position position="222"/>
    </location>
    <ligand>
        <name>K(+)</name>
        <dbReference type="ChEBI" id="CHEBI:29103"/>
    </ligand>
</feature>
<evidence type="ECO:0000256" key="4">
    <source>
        <dbReference type="ARBA" id="ARBA00022801"/>
    </source>
</evidence>
<dbReference type="AlphaFoldDB" id="A0A1G4T160"/>
<dbReference type="Pfam" id="PF12631">
    <property type="entry name" value="MnmE_helical"/>
    <property type="match status" value="1"/>
</dbReference>
<keyword evidence="6 7" id="KW-0342">GTP-binding</keyword>
<dbReference type="InterPro" id="IPR025867">
    <property type="entry name" value="MnmE_helical"/>
</dbReference>
<dbReference type="Proteomes" id="UP000199150">
    <property type="component" value="Unassembled WGS sequence"/>
</dbReference>
<organism evidence="10 11">
    <name type="scientific">Asticcacaulis taihuensis</name>
    <dbReference type="NCBI Taxonomy" id="260084"/>
    <lineage>
        <taxon>Bacteria</taxon>
        <taxon>Pseudomonadati</taxon>
        <taxon>Pseudomonadota</taxon>
        <taxon>Alphaproteobacteria</taxon>
        <taxon>Caulobacterales</taxon>
        <taxon>Caulobacteraceae</taxon>
        <taxon>Asticcacaulis</taxon>
    </lineage>
</organism>
<comment type="subcellular location">
    <subcellularLocation>
        <location evidence="7">Cytoplasm</location>
    </subcellularLocation>
</comment>
<dbReference type="RefSeq" id="WP_245679046.1">
    <property type="nucleotide sequence ID" value="NZ_CBCRYE010000005.1"/>
</dbReference>
<comment type="subunit">
    <text evidence="7">Homodimer. Heterotetramer of two MnmE and two MnmG subunits.</text>
</comment>
<evidence type="ECO:0000256" key="6">
    <source>
        <dbReference type="ARBA" id="ARBA00023134"/>
    </source>
</evidence>
<feature type="binding site" evidence="7">
    <location>
        <position position="247"/>
    </location>
    <ligand>
        <name>Mg(2+)</name>
        <dbReference type="ChEBI" id="CHEBI:18420"/>
    </ligand>
</feature>
<proteinExistence type="inferred from homology"/>
<dbReference type="PANTHER" id="PTHR42714">
    <property type="entry name" value="TRNA MODIFICATION GTPASE GTPBP3"/>
    <property type="match status" value="1"/>
</dbReference>
<dbReference type="InterPro" id="IPR018948">
    <property type="entry name" value="GTP-bd_TrmE_N"/>
</dbReference>
<dbReference type="InterPro" id="IPR006073">
    <property type="entry name" value="GTP-bd"/>
</dbReference>
<feature type="domain" description="TrmE-type G" evidence="9">
    <location>
        <begin position="212"/>
        <end position="366"/>
    </location>
</feature>
<dbReference type="InterPro" id="IPR027417">
    <property type="entry name" value="P-loop_NTPase"/>
</dbReference>
<name>A0A1G4T160_9CAUL</name>
<dbReference type="NCBIfam" id="NF003661">
    <property type="entry name" value="PRK05291.1-3"/>
    <property type="match status" value="1"/>
</dbReference>
<keyword evidence="3 7" id="KW-0547">Nucleotide-binding</keyword>
<comment type="caution">
    <text evidence="7">Lacks conserved residue(s) required for the propagation of feature annotation.</text>
</comment>
<dbReference type="NCBIfam" id="TIGR00231">
    <property type="entry name" value="small_GTP"/>
    <property type="match status" value="1"/>
</dbReference>
<dbReference type="PROSITE" id="PS51709">
    <property type="entry name" value="G_TRME"/>
    <property type="match status" value="1"/>
</dbReference>
<dbReference type="PANTHER" id="PTHR42714:SF2">
    <property type="entry name" value="TRNA MODIFICATION GTPASE GTPBP3, MITOCHONDRIAL"/>
    <property type="match status" value="1"/>
</dbReference>
<evidence type="ECO:0000256" key="3">
    <source>
        <dbReference type="ARBA" id="ARBA00022741"/>
    </source>
</evidence>
<keyword evidence="2 7" id="KW-0819">tRNA processing</keyword>
<dbReference type="Gene3D" id="3.30.1360.120">
    <property type="entry name" value="Probable tRNA modification gtpase trme, domain 1"/>
    <property type="match status" value="1"/>
</dbReference>